<gene>
    <name evidence="1" type="ORF">SS1G_06608</name>
</gene>
<dbReference type="InParanoid" id="A7EMQ9"/>
<dbReference type="KEGG" id="ssl:SS1G_06608"/>
<evidence type="ECO:0000313" key="1">
    <source>
        <dbReference type="EMBL" id="EDO04125.1"/>
    </source>
</evidence>
<dbReference type="AlphaFoldDB" id="A7EMQ9"/>
<dbReference type="Proteomes" id="UP000001312">
    <property type="component" value="Unassembled WGS sequence"/>
</dbReference>
<evidence type="ECO:0000313" key="2">
    <source>
        <dbReference type="Proteomes" id="UP000001312"/>
    </source>
</evidence>
<protein>
    <submittedName>
        <fullName evidence="1">Uncharacterized protein</fullName>
    </submittedName>
</protein>
<keyword evidence="2" id="KW-1185">Reference proteome</keyword>
<dbReference type="GeneID" id="5488328"/>
<dbReference type="RefSeq" id="XP_001592367.1">
    <property type="nucleotide sequence ID" value="XM_001592317.1"/>
</dbReference>
<dbReference type="EMBL" id="CH476628">
    <property type="protein sequence ID" value="EDO04125.1"/>
    <property type="molecule type" value="Genomic_DNA"/>
</dbReference>
<sequence length="39" mass="4529">MAVRKGWIALTTLSYNDSTNTKNWFNNFLTRASSNIVHR</sequence>
<reference evidence="2" key="1">
    <citation type="journal article" date="2011" name="PLoS Genet.">
        <title>Genomic analysis of the necrotrophic fungal pathogens Sclerotinia sclerotiorum and Botrytis cinerea.</title>
        <authorList>
            <person name="Amselem J."/>
            <person name="Cuomo C.A."/>
            <person name="van Kan J.A."/>
            <person name="Viaud M."/>
            <person name="Benito E.P."/>
            <person name="Couloux A."/>
            <person name="Coutinho P.M."/>
            <person name="de Vries R.P."/>
            <person name="Dyer P.S."/>
            <person name="Fillinger S."/>
            <person name="Fournier E."/>
            <person name="Gout L."/>
            <person name="Hahn M."/>
            <person name="Kohn L."/>
            <person name="Lapalu N."/>
            <person name="Plummer K.M."/>
            <person name="Pradier J.M."/>
            <person name="Quevillon E."/>
            <person name="Sharon A."/>
            <person name="Simon A."/>
            <person name="ten Have A."/>
            <person name="Tudzynski B."/>
            <person name="Tudzynski P."/>
            <person name="Wincker P."/>
            <person name="Andrew M."/>
            <person name="Anthouard V."/>
            <person name="Beever R.E."/>
            <person name="Beffa R."/>
            <person name="Benoit I."/>
            <person name="Bouzid O."/>
            <person name="Brault B."/>
            <person name="Chen Z."/>
            <person name="Choquer M."/>
            <person name="Collemare J."/>
            <person name="Cotton P."/>
            <person name="Danchin E.G."/>
            <person name="Da Silva C."/>
            <person name="Gautier A."/>
            <person name="Giraud C."/>
            <person name="Giraud T."/>
            <person name="Gonzalez C."/>
            <person name="Grossetete S."/>
            <person name="Guldener U."/>
            <person name="Henrissat B."/>
            <person name="Howlett B.J."/>
            <person name="Kodira C."/>
            <person name="Kretschmer M."/>
            <person name="Lappartient A."/>
            <person name="Leroch M."/>
            <person name="Levis C."/>
            <person name="Mauceli E."/>
            <person name="Neuveglise C."/>
            <person name="Oeser B."/>
            <person name="Pearson M."/>
            <person name="Poulain J."/>
            <person name="Poussereau N."/>
            <person name="Quesneville H."/>
            <person name="Rascle C."/>
            <person name="Schumacher J."/>
            <person name="Segurens B."/>
            <person name="Sexton A."/>
            <person name="Silva E."/>
            <person name="Sirven C."/>
            <person name="Soanes D.M."/>
            <person name="Talbot N.J."/>
            <person name="Templeton M."/>
            <person name="Yandava C."/>
            <person name="Yarden O."/>
            <person name="Zeng Q."/>
            <person name="Rollins J.A."/>
            <person name="Lebrun M.H."/>
            <person name="Dickman M."/>
        </authorList>
    </citation>
    <scope>NUCLEOTIDE SEQUENCE [LARGE SCALE GENOMIC DNA]</scope>
    <source>
        <strain evidence="2">ATCC 18683 / 1980 / Ss-1</strain>
    </source>
</reference>
<organism evidence="1 2">
    <name type="scientific">Sclerotinia sclerotiorum (strain ATCC 18683 / 1980 / Ss-1)</name>
    <name type="common">White mold</name>
    <name type="synonym">Whetzelinia sclerotiorum</name>
    <dbReference type="NCBI Taxonomy" id="665079"/>
    <lineage>
        <taxon>Eukaryota</taxon>
        <taxon>Fungi</taxon>
        <taxon>Dikarya</taxon>
        <taxon>Ascomycota</taxon>
        <taxon>Pezizomycotina</taxon>
        <taxon>Leotiomycetes</taxon>
        <taxon>Helotiales</taxon>
        <taxon>Sclerotiniaceae</taxon>
        <taxon>Sclerotinia</taxon>
    </lineage>
</organism>
<proteinExistence type="predicted"/>
<name>A7EMQ9_SCLS1</name>
<accession>A7EMQ9</accession>